<dbReference type="RefSeq" id="WP_182512568.1">
    <property type="nucleotide sequence ID" value="NZ_JACJIQ010000005.1"/>
</dbReference>
<name>A0A839GGY2_9BACT</name>
<dbReference type="Proteomes" id="UP000563094">
    <property type="component" value="Unassembled WGS sequence"/>
</dbReference>
<reference evidence="2 3" key="1">
    <citation type="submission" date="2020-08" db="EMBL/GenBank/DDBJ databases">
        <title>Genomic Encyclopedia of Type Strains, Phase IV (KMG-IV): sequencing the most valuable type-strain genomes for metagenomic binning, comparative biology and taxonomic classification.</title>
        <authorList>
            <person name="Goeker M."/>
        </authorList>
    </citation>
    <scope>NUCLEOTIDE SEQUENCE [LARGE SCALE GENOMIC DNA]</scope>
    <source>
        <strain evidence="2 3">DSM 29854</strain>
    </source>
</reference>
<comment type="caution">
    <text evidence="2">The sequence shown here is derived from an EMBL/GenBank/DDBJ whole genome shotgun (WGS) entry which is preliminary data.</text>
</comment>
<dbReference type="EMBL" id="JACJIQ010000005">
    <property type="protein sequence ID" value="MBA9076853.1"/>
    <property type="molecule type" value="Genomic_DNA"/>
</dbReference>
<gene>
    <name evidence="2" type="ORF">FHS90_001561</name>
</gene>
<organism evidence="2 3">
    <name type="scientific">Rufibacter quisquiliarum</name>
    <dbReference type="NCBI Taxonomy" id="1549639"/>
    <lineage>
        <taxon>Bacteria</taxon>
        <taxon>Pseudomonadati</taxon>
        <taxon>Bacteroidota</taxon>
        <taxon>Cytophagia</taxon>
        <taxon>Cytophagales</taxon>
        <taxon>Hymenobacteraceae</taxon>
        <taxon>Rufibacter</taxon>
    </lineage>
</organism>
<sequence length="230" mass="26227">MSGKHLIFVIFLILQGQMGVRAQTGTRPRQDQQGLRQELAQYHQQTIGTFLLAKRRELDRQLSAADRRTLAQLREEVANHRTQQLAYFQKVREERKASRQPLSEAHKAEIKAQHAHYQQLMGQVTLIANRNQKALTAVATQVKAQQEKWYADLQAIASRYRGTGGDSTLAKRALVHERRRSYWSLTRFLLLDPNSTETYLEELVPKGTDETNSGNLQERPTPVAAQSVVA</sequence>
<accession>A0A839GGY2</accession>
<evidence type="ECO:0000313" key="3">
    <source>
        <dbReference type="Proteomes" id="UP000563094"/>
    </source>
</evidence>
<protein>
    <submittedName>
        <fullName evidence="2">Uncharacterized protein</fullName>
    </submittedName>
</protein>
<evidence type="ECO:0000256" key="1">
    <source>
        <dbReference type="SAM" id="MobiDB-lite"/>
    </source>
</evidence>
<proteinExistence type="predicted"/>
<keyword evidence="3" id="KW-1185">Reference proteome</keyword>
<evidence type="ECO:0000313" key="2">
    <source>
        <dbReference type="EMBL" id="MBA9076853.1"/>
    </source>
</evidence>
<dbReference type="AlphaFoldDB" id="A0A839GGY2"/>
<feature type="region of interest" description="Disordered" evidence="1">
    <location>
        <begin position="206"/>
        <end position="230"/>
    </location>
</feature>